<keyword evidence="6" id="KW-0645">Protease</keyword>
<evidence type="ECO:0000256" key="6">
    <source>
        <dbReference type="ARBA" id="ARBA00022670"/>
    </source>
</evidence>
<proteinExistence type="inferred from homology"/>
<evidence type="ECO:0000256" key="1">
    <source>
        <dbReference type="ARBA" id="ARBA00001092"/>
    </source>
</evidence>
<evidence type="ECO:0000256" key="7">
    <source>
        <dbReference type="ARBA" id="ARBA00022801"/>
    </source>
</evidence>
<dbReference type="PIRSF" id="PIRSF032067">
    <property type="entry name" value="Cyanophycinase"/>
    <property type="match status" value="1"/>
</dbReference>
<sequence length="288" mass="31264">MRAKPINECPVPRGILVIIGGKENKGEDPEKEIQKENSQPLEILNSFVSLISGKKPSIAIITTASGEPAEIFEEYRKAFIELGYDNLEHIHHQSREDALNDDTAERIKAVDAVFLTGGDQLKLTTIYGGTDLLITLKERYINGGIVIGGTSAGAMAMSTPMIYAGNQDVQQITGAIQVTTGLEFLKDVCIDTHFVDRGRFVRMAQVIATNPTCIGIGIEEDTALIVKNGVEAEVAGSGIVIMIEGHEITQSNILNFGKKDAISIRNLKVHLMSKGDEFVIPQSNPPHI</sequence>
<dbReference type="EMBL" id="JBHUHZ010000001">
    <property type="protein sequence ID" value="MFD2161004.1"/>
    <property type="molecule type" value="Genomic_DNA"/>
</dbReference>
<dbReference type="PANTHER" id="PTHR36175:SF1">
    <property type="entry name" value="CYANOPHYCINASE"/>
    <property type="match status" value="1"/>
</dbReference>
<comment type="function">
    <text evidence="2">Exopeptidase that catalyzes the hydrolytic cleavage of multi-L-arginyl-poly-L-aspartic acid (cyanophycin; a water-insoluble reserve polymer) into aspartate-arginine dipeptides.</text>
</comment>
<dbReference type="InterPro" id="IPR005320">
    <property type="entry name" value="Peptidase_S51"/>
</dbReference>
<dbReference type="GO" id="GO:0004180">
    <property type="term" value="F:carboxypeptidase activity"/>
    <property type="evidence" value="ECO:0007669"/>
    <property type="project" value="UniProtKB-KW"/>
</dbReference>
<dbReference type="Proteomes" id="UP001597387">
    <property type="component" value="Unassembled WGS sequence"/>
</dbReference>
<dbReference type="RefSeq" id="WP_255905326.1">
    <property type="nucleotide sequence ID" value="NZ_JAFMZO010000005.1"/>
</dbReference>
<evidence type="ECO:0000256" key="8">
    <source>
        <dbReference type="ARBA" id="ARBA00022825"/>
    </source>
</evidence>
<dbReference type="NCBIfam" id="TIGR02069">
    <property type="entry name" value="cyanophycinase"/>
    <property type="match status" value="1"/>
</dbReference>
<evidence type="ECO:0000256" key="4">
    <source>
        <dbReference type="ARBA" id="ARBA00013115"/>
    </source>
</evidence>
<name>A0ABW4ZGK5_9SPHI</name>
<dbReference type="Gene3D" id="3.40.50.880">
    <property type="match status" value="1"/>
</dbReference>
<comment type="caution">
    <text evidence="9">The sequence shown here is derived from an EMBL/GenBank/DDBJ whole genome shotgun (WGS) entry which is preliminary data.</text>
</comment>
<dbReference type="SUPFAM" id="SSF52317">
    <property type="entry name" value="Class I glutamine amidotransferase-like"/>
    <property type="match status" value="1"/>
</dbReference>
<evidence type="ECO:0000256" key="2">
    <source>
        <dbReference type="ARBA" id="ARBA00002039"/>
    </source>
</evidence>
<dbReference type="CDD" id="cd03145">
    <property type="entry name" value="GAT1_cyanophycinase"/>
    <property type="match status" value="1"/>
</dbReference>
<comment type="catalytic activity">
    <reaction evidence="1">
        <text>[L-4-(L-arginin-2-N-yl)aspartate](n) + H2O = [L-4-(L-arginin-2-N-yl)aspartate](n-1) + L-4-(L-arginin-2-N-yl)aspartate</text>
        <dbReference type="Rhea" id="RHEA:12845"/>
        <dbReference type="Rhea" id="RHEA-COMP:13728"/>
        <dbReference type="Rhea" id="RHEA-COMP:13734"/>
        <dbReference type="ChEBI" id="CHEBI:15377"/>
        <dbReference type="ChEBI" id="CHEBI:137986"/>
        <dbReference type="ChEBI" id="CHEBI:137991"/>
        <dbReference type="EC" id="3.4.15.6"/>
    </reaction>
</comment>
<comment type="similarity">
    <text evidence="3">Belongs to the peptidase S51 family.</text>
</comment>
<dbReference type="Pfam" id="PF03575">
    <property type="entry name" value="Peptidase_S51"/>
    <property type="match status" value="1"/>
</dbReference>
<evidence type="ECO:0000256" key="3">
    <source>
        <dbReference type="ARBA" id="ARBA00006534"/>
    </source>
</evidence>
<gene>
    <name evidence="9" type="ORF">ACFSJU_01270</name>
</gene>
<reference evidence="10" key="1">
    <citation type="journal article" date="2019" name="Int. J. Syst. Evol. Microbiol.">
        <title>The Global Catalogue of Microorganisms (GCM) 10K type strain sequencing project: providing services to taxonomists for standard genome sequencing and annotation.</title>
        <authorList>
            <consortium name="The Broad Institute Genomics Platform"/>
            <consortium name="The Broad Institute Genome Sequencing Center for Infectious Disease"/>
            <person name="Wu L."/>
            <person name="Ma J."/>
        </authorList>
    </citation>
    <scope>NUCLEOTIDE SEQUENCE [LARGE SCALE GENOMIC DNA]</scope>
    <source>
        <strain evidence="10">KCTC 42217</strain>
    </source>
</reference>
<dbReference type="EC" id="3.4.15.6" evidence="4"/>
<accession>A0ABW4ZGK5</accession>
<dbReference type="GO" id="GO:0008241">
    <property type="term" value="F:peptidyl-dipeptidase activity"/>
    <property type="evidence" value="ECO:0007669"/>
    <property type="project" value="UniProtKB-EC"/>
</dbReference>
<keyword evidence="9" id="KW-0121">Carboxypeptidase</keyword>
<protein>
    <recommendedName>
        <fullName evidence="5">Cyanophycinase</fullName>
        <ecNumber evidence="4">3.4.15.6</ecNumber>
    </recommendedName>
</protein>
<dbReference type="InterPro" id="IPR011811">
    <property type="entry name" value="Peptidase_S51_cyanophycinase"/>
</dbReference>
<organism evidence="9 10">
    <name type="scientific">Paradesertivirga mongoliensis</name>
    <dbReference type="NCBI Taxonomy" id="2100740"/>
    <lineage>
        <taxon>Bacteria</taxon>
        <taxon>Pseudomonadati</taxon>
        <taxon>Bacteroidota</taxon>
        <taxon>Sphingobacteriia</taxon>
        <taxon>Sphingobacteriales</taxon>
        <taxon>Sphingobacteriaceae</taxon>
        <taxon>Paradesertivirga</taxon>
    </lineage>
</organism>
<keyword evidence="7 9" id="KW-0378">Hydrolase</keyword>
<keyword evidence="10" id="KW-1185">Reference proteome</keyword>
<keyword evidence="8" id="KW-0720">Serine protease</keyword>
<evidence type="ECO:0000313" key="9">
    <source>
        <dbReference type="EMBL" id="MFD2161004.1"/>
    </source>
</evidence>
<dbReference type="PANTHER" id="PTHR36175">
    <property type="entry name" value="CYANOPHYCINASE"/>
    <property type="match status" value="1"/>
</dbReference>
<evidence type="ECO:0000256" key="5">
    <source>
        <dbReference type="ARBA" id="ARBA00015719"/>
    </source>
</evidence>
<evidence type="ECO:0000313" key="10">
    <source>
        <dbReference type="Proteomes" id="UP001597387"/>
    </source>
</evidence>
<dbReference type="InterPro" id="IPR029062">
    <property type="entry name" value="Class_I_gatase-like"/>
</dbReference>